<comment type="caution">
    <text evidence="2">The sequence shown here is derived from an EMBL/GenBank/DDBJ whole genome shotgun (WGS) entry which is preliminary data.</text>
</comment>
<proteinExistence type="predicted"/>
<dbReference type="Proteomes" id="UP000629468">
    <property type="component" value="Unassembled WGS sequence"/>
</dbReference>
<dbReference type="EMBL" id="JABXXO010000012">
    <property type="protein sequence ID" value="KAF7762042.1"/>
    <property type="molecule type" value="Genomic_DNA"/>
</dbReference>
<protein>
    <submittedName>
        <fullName evidence="2">Uncharacterized protein</fullName>
    </submittedName>
</protein>
<feature type="region of interest" description="Disordered" evidence="1">
    <location>
        <begin position="328"/>
        <end position="417"/>
    </location>
</feature>
<feature type="compositionally biased region" description="Polar residues" evidence="1">
    <location>
        <begin position="368"/>
        <end position="385"/>
    </location>
</feature>
<name>A0A8H7EXL0_AGABI</name>
<feature type="region of interest" description="Disordered" evidence="1">
    <location>
        <begin position="247"/>
        <end position="267"/>
    </location>
</feature>
<organism evidence="2 3">
    <name type="scientific">Agaricus bisporus var. burnettii</name>
    <dbReference type="NCBI Taxonomy" id="192524"/>
    <lineage>
        <taxon>Eukaryota</taxon>
        <taxon>Fungi</taxon>
        <taxon>Dikarya</taxon>
        <taxon>Basidiomycota</taxon>
        <taxon>Agaricomycotina</taxon>
        <taxon>Agaricomycetes</taxon>
        <taxon>Agaricomycetidae</taxon>
        <taxon>Agaricales</taxon>
        <taxon>Agaricineae</taxon>
        <taxon>Agaricaceae</taxon>
        <taxon>Agaricus</taxon>
    </lineage>
</organism>
<accession>A0A8H7EXL0</accession>
<reference evidence="2 3" key="1">
    <citation type="journal article" name="Sci. Rep.">
        <title>Telomere-to-telomere assembled and centromere annotated genomes of the two main subspecies of the button mushroom Agaricus bisporus reveal especially polymorphic chromosome ends.</title>
        <authorList>
            <person name="Sonnenberg A.S.M."/>
            <person name="Sedaghat-Telgerd N."/>
            <person name="Lavrijssen B."/>
            <person name="Ohm R.A."/>
            <person name="Hendrickx P.M."/>
            <person name="Scholtmeijer K."/>
            <person name="Baars J.J.P."/>
            <person name="van Peer A."/>
        </authorList>
    </citation>
    <scope>NUCLEOTIDE SEQUENCE [LARGE SCALE GENOMIC DNA]</scope>
    <source>
        <strain evidence="2 3">H119_p4</strain>
    </source>
</reference>
<sequence length="441" mass="48314">MALSNTQRAEPEVDMVPLARMTRTAVERLAPFCQMRLLPENPTVPLAQKINGKILGLLHAVDTTMLIAQIGYKMSNDAATLCDPFAPVIGSTCPSGISTPETLQTMAAHGHGHCQRANECLRSIQQEIFKIAAATKDNETFVLVPPDSQQPATRRIALKEVGTDLVANLNLLNRFSRSLLDLMSWWEWLEEELLSPNSTLLPSMKDRDADLYARWSRIKAGYLDYYNTIRVVYTRYPQLLTTSSSAWQSISSVPPPPSSPGSSWDGSYEDLGAAFDEATANEVKTISHDKLPDAEKAKGAKGIRGIEQVKALVVKLKLLRSLKSEKEITGDKGKRKAVHDGPISRGPEVTPPDPHEQMEVERLPVETVPSQTSQHNPPVSTPESQITREVKPPQGDKEYQTTRSAAPSSNAEPNGGEVKILDSLKRVLAALACHKGGEITS</sequence>
<evidence type="ECO:0000313" key="2">
    <source>
        <dbReference type="EMBL" id="KAF7762042.1"/>
    </source>
</evidence>
<evidence type="ECO:0000256" key="1">
    <source>
        <dbReference type="SAM" id="MobiDB-lite"/>
    </source>
</evidence>
<dbReference type="AlphaFoldDB" id="A0A8H7EXL0"/>
<feature type="compositionally biased region" description="Polar residues" evidence="1">
    <location>
        <begin position="401"/>
        <end position="412"/>
    </location>
</feature>
<feature type="compositionally biased region" description="Basic and acidic residues" evidence="1">
    <location>
        <begin position="386"/>
        <end position="400"/>
    </location>
</feature>
<evidence type="ECO:0000313" key="3">
    <source>
        <dbReference type="Proteomes" id="UP000629468"/>
    </source>
</evidence>
<feature type="compositionally biased region" description="Basic and acidic residues" evidence="1">
    <location>
        <begin position="353"/>
        <end position="364"/>
    </location>
</feature>
<gene>
    <name evidence="2" type="ORF">Agabi119p4_8635</name>
</gene>